<dbReference type="STRING" id="1874317.BKP64_17880"/>
<dbReference type="InterPro" id="IPR000073">
    <property type="entry name" value="AB_hydrolase_1"/>
</dbReference>
<protein>
    <submittedName>
        <fullName evidence="3">Homoserine acetyltransferase</fullName>
    </submittedName>
</protein>
<feature type="active site" description="Nucleophile" evidence="1">
    <location>
        <position position="133"/>
    </location>
</feature>
<dbReference type="AlphaFoldDB" id="A0A1D9GQJ5"/>
<dbReference type="RefSeq" id="WP_070973077.1">
    <property type="nucleotide sequence ID" value="NZ_CP017715.1"/>
</dbReference>
<feature type="active site" evidence="1">
    <location>
        <position position="315"/>
    </location>
</feature>
<sequence>MTEKQWITEDFEAGDLTLSGGETLRSARLHYHQIGELNAPKDNLILLPTYYGGAAAGNHPWVGAGSPLDPDEYCIVIPSLLGAGESSSPSNTFGEQAGHRFPRVSLFDNVMLQKRLVDEVFGGASLALVMGWSMGGMQALQWGCLFPDQVRSVLATCCTARCYPHNQIFLEGVKAALTCDHDFRDGDYKRPPARGLRAFARVYASWAYSQAFFRHERWRELGFDSIEQLLVFWEQDHLAQDANNLLAVLTTWQEGNLANNPAFNGDYRVALSALTMPTRLMPCSTDLYFTAEDATADAGHMPGAGAQVLQSDWGHIAGGAGRDAASHREILAAAKQLLGHQDH</sequence>
<dbReference type="GO" id="GO:0016747">
    <property type="term" value="F:acyltransferase activity, transferring groups other than amino-acyl groups"/>
    <property type="evidence" value="ECO:0007669"/>
    <property type="project" value="InterPro"/>
</dbReference>
<proteinExistence type="predicted"/>
<evidence type="ECO:0000256" key="1">
    <source>
        <dbReference type="PIRSR" id="PIRSR000443-1"/>
    </source>
</evidence>
<dbReference type="PANTHER" id="PTHR32268:SF15">
    <property type="entry name" value="HOMOSERINE ACETYLTRANSFERASE FAMILY PROTEIN (AFU_ORTHOLOGUE AFUA_1G15350)"/>
    <property type="match status" value="1"/>
</dbReference>
<dbReference type="InterPro" id="IPR008220">
    <property type="entry name" value="HAT_MetX-like"/>
</dbReference>
<dbReference type="Gene3D" id="3.40.50.1820">
    <property type="entry name" value="alpha/beta hydrolase"/>
    <property type="match status" value="1"/>
</dbReference>
<organism evidence="3 4">
    <name type="scientific">Marinobacter salinus</name>
    <dbReference type="NCBI Taxonomy" id="1874317"/>
    <lineage>
        <taxon>Bacteria</taxon>
        <taxon>Pseudomonadati</taxon>
        <taxon>Pseudomonadota</taxon>
        <taxon>Gammaproteobacteria</taxon>
        <taxon>Pseudomonadales</taxon>
        <taxon>Marinobacteraceae</taxon>
        <taxon>Marinobacter</taxon>
    </lineage>
</organism>
<feature type="domain" description="AB hydrolase-1" evidence="2">
    <location>
        <begin position="44"/>
        <end position="168"/>
    </location>
</feature>
<reference evidence="3 4" key="1">
    <citation type="submission" date="2016-10" db="EMBL/GenBank/DDBJ databases">
        <title>Marinobacter salinus sp. nov., a moderately halophilic bacterium isolated from a tidal flat environment.</title>
        <authorList>
            <person name="Park S.-J."/>
        </authorList>
    </citation>
    <scope>NUCLEOTIDE SEQUENCE [LARGE SCALE GENOMIC DNA]</scope>
    <source>
        <strain evidence="3 4">Hb8</strain>
    </source>
</reference>
<dbReference type="OrthoDB" id="9800754at2"/>
<gene>
    <name evidence="3" type="ORF">BKP64_17880</name>
</gene>
<dbReference type="NCBIfam" id="NF005757">
    <property type="entry name" value="PRK07581.1"/>
    <property type="match status" value="1"/>
</dbReference>
<dbReference type="InterPro" id="IPR029058">
    <property type="entry name" value="AB_hydrolase_fold"/>
</dbReference>
<dbReference type="PIRSF" id="PIRSF000443">
    <property type="entry name" value="Homoser_Ac_trans"/>
    <property type="match status" value="1"/>
</dbReference>
<dbReference type="Pfam" id="PF00561">
    <property type="entry name" value="Abhydrolase_1"/>
    <property type="match status" value="1"/>
</dbReference>
<dbReference type="SUPFAM" id="SSF53474">
    <property type="entry name" value="alpha/beta-Hydrolases"/>
    <property type="match status" value="1"/>
</dbReference>
<keyword evidence="4" id="KW-1185">Reference proteome</keyword>
<evidence type="ECO:0000313" key="4">
    <source>
        <dbReference type="Proteomes" id="UP000177445"/>
    </source>
</evidence>
<accession>A0A1D9GQJ5</accession>
<evidence type="ECO:0000313" key="3">
    <source>
        <dbReference type="EMBL" id="AOY89882.1"/>
    </source>
</evidence>
<feature type="active site" evidence="1">
    <location>
        <position position="286"/>
    </location>
</feature>
<dbReference type="KEGG" id="msq:BKP64_17880"/>
<dbReference type="Proteomes" id="UP000177445">
    <property type="component" value="Chromosome"/>
</dbReference>
<dbReference type="PANTHER" id="PTHR32268">
    <property type="entry name" value="HOMOSERINE O-ACETYLTRANSFERASE"/>
    <property type="match status" value="1"/>
</dbReference>
<name>A0A1D9GQJ5_9GAMM</name>
<keyword evidence="3" id="KW-0808">Transferase</keyword>
<dbReference type="EMBL" id="CP017715">
    <property type="protein sequence ID" value="AOY89882.1"/>
    <property type="molecule type" value="Genomic_DNA"/>
</dbReference>
<evidence type="ECO:0000259" key="2">
    <source>
        <dbReference type="Pfam" id="PF00561"/>
    </source>
</evidence>